<evidence type="ECO:0000313" key="2">
    <source>
        <dbReference type="RefSeq" id="XP_012937514.1"/>
    </source>
</evidence>
<evidence type="ECO:0000313" key="1">
    <source>
        <dbReference type="Proteomes" id="UP000694888"/>
    </source>
</evidence>
<sequence>MQEMLMHMGRYSHLLQEPLTGLNASSATGRGESRTLHFRVGESASKYPGLHGHDVTLSAEEYRSLVGGSDVTVTTSIDLGHSHELLLHFNPADQTIHIKMCDCKARCWDGHPDKLIRE</sequence>
<dbReference type="RefSeq" id="XP_012937514.1">
    <property type="nucleotide sequence ID" value="XM_013082060.2"/>
</dbReference>
<protein>
    <submittedName>
        <fullName evidence="2">Uncharacterized protein LOC106011658</fullName>
    </submittedName>
</protein>
<proteinExistence type="predicted"/>
<reference evidence="2" key="1">
    <citation type="submission" date="2025-08" db="UniProtKB">
        <authorList>
            <consortium name="RefSeq"/>
        </authorList>
    </citation>
    <scope>IDENTIFICATION</scope>
</reference>
<organism evidence="1 2">
    <name type="scientific">Aplysia californica</name>
    <name type="common">California sea hare</name>
    <dbReference type="NCBI Taxonomy" id="6500"/>
    <lineage>
        <taxon>Eukaryota</taxon>
        <taxon>Metazoa</taxon>
        <taxon>Spiralia</taxon>
        <taxon>Lophotrochozoa</taxon>
        <taxon>Mollusca</taxon>
        <taxon>Gastropoda</taxon>
        <taxon>Heterobranchia</taxon>
        <taxon>Euthyneura</taxon>
        <taxon>Tectipleura</taxon>
        <taxon>Aplysiida</taxon>
        <taxon>Aplysioidea</taxon>
        <taxon>Aplysiidae</taxon>
        <taxon>Aplysia</taxon>
    </lineage>
</organism>
<name>A0ABM0ZZ53_APLCA</name>
<dbReference type="Proteomes" id="UP000694888">
    <property type="component" value="Unplaced"/>
</dbReference>
<keyword evidence="1" id="KW-1185">Reference proteome</keyword>
<dbReference type="GeneID" id="106011658"/>
<gene>
    <name evidence="2" type="primary">LOC106011658</name>
</gene>
<accession>A0ABM0ZZ53</accession>